<dbReference type="CDD" id="cd01823">
    <property type="entry name" value="SEST_like"/>
    <property type="match status" value="1"/>
</dbReference>
<dbReference type="Proteomes" id="UP000279275">
    <property type="component" value="Unassembled WGS sequence"/>
</dbReference>
<dbReference type="PANTHER" id="PTHR37981">
    <property type="entry name" value="LIPASE 2"/>
    <property type="match status" value="1"/>
</dbReference>
<dbReference type="Pfam" id="PF13472">
    <property type="entry name" value="Lipase_GDSL_2"/>
    <property type="match status" value="1"/>
</dbReference>
<dbReference type="InterPro" id="IPR037460">
    <property type="entry name" value="SEST-like"/>
</dbReference>
<feature type="domain" description="SGNH hydrolase-type esterase" evidence="4">
    <location>
        <begin position="44"/>
        <end position="298"/>
    </location>
</feature>
<keyword evidence="3" id="KW-0732">Signal</keyword>
<dbReference type="GO" id="GO:0004806">
    <property type="term" value="F:triacylglycerol lipase activity"/>
    <property type="evidence" value="ECO:0007669"/>
    <property type="project" value="TreeGrafter"/>
</dbReference>
<dbReference type="RefSeq" id="WP_122190122.1">
    <property type="nucleotide sequence ID" value="NZ_RFFH01000011.1"/>
</dbReference>
<gene>
    <name evidence="5" type="ORF">EBN03_22680</name>
</gene>
<dbReference type="SUPFAM" id="SSF52266">
    <property type="entry name" value="SGNH hydrolase"/>
    <property type="match status" value="1"/>
</dbReference>
<name>A0A3M2KX36_9NOCA</name>
<evidence type="ECO:0000259" key="4">
    <source>
        <dbReference type="Pfam" id="PF13472"/>
    </source>
</evidence>
<dbReference type="GO" id="GO:0019433">
    <property type="term" value="P:triglyceride catabolic process"/>
    <property type="evidence" value="ECO:0007669"/>
    <property type="project" value="TreeGrafter"/>
</dbReference>
<proteinExistence type="predicted"/>
<dbReference type="OrthoDB" id="4529562at2"/>
<sequence>MGSSMKSWAHRITGPTVAVCLAAGVVAAGTATADPATDGAALVALGDSYSANAYDWVQGEIFGTAHCVQSDTSWPVQLRDRMGLTAADTANHACAGASVDTGPGYTAALEARDAAQDGAFGPGTRLVTLQFGMNDTWGGTRQTMWKAIGQCVLNVVDGCAEDAVDQGRIPDHRAVTGPAYADRIRNVVDYIRYYAPNARIVFVGYPEIAAPGSNTVCLNLFGVAPIVQSRAGAALEYFDAVDRAQREAAGLLGVEFLDARALTAGHGLCSDRPWLNGVVDPRADASGLPFHPSVQGDAVLANALYDIAVQ</sequence>
<feature type="active site" evidence="1">
    <location>
        <position position="291"/>
    </location>
</feature>
<keyword evidence="2" id="KW-1015">Disulfide bond</keyword>
<evidence type="ECO:0000256" key="1">
    <source>
        <dbReference type="PIRSR" id="PIRSR637460-1"/>
    </source>
</evidence>
<organism evidence="5 6">
    <name type="scientific">Nocardia stercoris</name>
    <dbReference type="NCBI Taxonomy" id="2483361"/>
    <lineage>
        <taxon>Bacteria</taxon>
        <taxon>Bacillati</taxon>
        <taxon>Actinomycetota</taxon>
        <taxon>Actinomycetes</taxon>
        <taxon>Mycobacteriales</taxon>
        <taxon>Nocardiaceae</taxon>
        <taxon>Nocardia</taxon>
    </lineage>
</organism>
<reference evidence="5 6" key="1">
    <citation type="submission" date="2018-10" db="EMBL/GenBank/DDBJ databases">
        <title>Isolation from cow dung.</title>
        <authorList>
            <person name="Ling L."/>
        </authorList>
    </citation>
    <scope>NUCLEOTIDE SEQUENCE [LARGE SCALE GENOMIC DNA]</scope>
    <source>
        <strain evidence="5 6">NEAU-LL90</strain>
    </source>
</reference>
<evidence type="ECO:0000256" key="3">
    <source>
        <dbReference type="SAM" id="SignalP"/>
    </source>
</evidence>
<evidence type="ECO:0000313" key="6">
    <source>
        <dbReference type="Proteomes" id="UP000279275"/>
    </source>
</evidence>
<feature type="active site" description="Nucleophile" evidence="1">
    <location>
        <position position="48"/>
    </location>
</feature>
<feature type="chain" id="PRO_5018061369" evidence="3">
    <location>
        <begin position="34"/>
        <end position="310"/>
    </location>
</feature>
<accession>A0A3M2KX36</accession>
<evidence type="ECO:0000313" key="5">
    <source>
        <dbReference type="EMBL" id="RMI30049.1"/>
    </source>
</evidence>
<feature type="signal peptide" evidence="3">
    <location>
        <begin position="1"/>
        <end position="33"/>
    </location>
</feature>
<protein>
    <submittedName>
        <fullName evidence="5">SGNH/GDSL hydrolase family protein</fullName>
    </submittedName>
</protein>
<comment type="caution">
    <text evidence="5">The sequence shown here is derived from an EMBL/GenBank/DDBJ whole genome shotgun (WGS) entry which is preliminary data.</text>
</comment>
<keyword evidence="6" id="KW-1185">Reference proteome</keyword>
<keyword evidence="5" id="KW-0378">Hydrolase</keyword>
<dbReference type="InterPro" id="IPR036514">
    <property type="entry name" value="SGNH_hydro_sf"/>
</dbReference>
<dbReference type="AlphaFoldDB" id="A0A3M2KX36"/>
<dbReference type="PANTHER" id="PTHR37981:SF1">
    <property type="entry name" value="SGNH HYDROLASE-TYPE ESTERASE DOMAIN-CONTAINING PROTEIN"/>
    <property type="match status" value="1"/>
</dbReference>
<dbReference type="EMBL" id="RFFH01000011">
    <property type="protein sequence ID" value="RMI30049.1"/>
    <property type="molecule type" value="Genomic_DNA"/>
</dbReference>
<feature type="disulfide bond" evidence="2">
    <location>
        <begin position="67"/>
        <end position="94"/>
    </location>
</feature>
<evidence type="ECO:0000256" key="2">
    <source>
        <dbReference type="PIRSR" id="PIRSR637460-2"/>
    </source>
</evidence>
<dbReference type="InterPro" id="IPR013830">
    <property type="entry name" value="SGNH_hydro"/>
</dbReference>
<dbReference type="Gene3D" id="3.40.50.1110">
    <property type="entry name" value="SGNH hydrolase"/>
    <property type="match status" value="1"/>
</dbReference>